<keyword evidence="2" id="KW-0012">Acyltransferase</keyword>
<dbReference type="Proteomes" id="UP000050326">
    <property type="component" value="Unassembled WGS sequence"/>
</dbReference>
<reference evidence="4 5" key="1">
    <citation type="submission" date="2015-09" db="EMBL/GenBank/DDBJ databases">
        <title>Genome sequence of Oxobacter pfennigii DSM 3222.</title>
        <authorList>
            <person name="Poehlein A."/>
            <person name="Bengelsdorf F.R."/>
            <person name="Schiel-Bengelsdorf B."/>
            <person name="Duerre P."/>
            <person name="Daniel R."/>
        </authorList>
    </citation>
    <scope>NUCLEOTIDE SEQUENCE [LARGE SCALE GENOMIC DNA]</scope>
    <source>
        <strain evidence="4 5">DSM 3222</strain>
    </source>
</reference>
<comment type="caution">
    <text evidence="4">The sequence shown here is derived from an EMBL/GenBank/DDBJ whole genome shotgun (WGS) entry which is preliminary data.</text>
</comment>
<sequence length="234" mass="25784">MISSKTAKIINFLPKPLLSKIAKMIVDGYLNKYARIRVINEGKLQEIKGPAIFISNHLSNSDGLILNKVLKEKGIWFVAGVKLSKNALTSIGLGVVNTVPINPSSPDKTAISTIIKMLKSGSSIFIFPEGTRSRSASMIEGKKGILLIHKLSKVPLVPIGITGTEKLFPINDNDMGKEKFHHADVTVTVGDGFYAPTKKEDETKEDYEGRALSFVMKKIAQLLPEEYQGVYRER</sequence>
<dbReference type="GO" id="GO:0006654">
    <property type="term" value="P:phosphatidic acid biosynthetic process"/>
    <property type="evidence" value="ECO:0007669"/>
    <property type="project" value="TreeGrafter"/>
</dbReference>
<dbReference type="PATRIC" id="fig|36849.3.peg.1258"/>
<dbReference type="PANTHER" id="PTHR10434:SF40">
    <property type="entry name" value="1-ACYL-SN-GLYCEROL-3-PHOSPHATE ACYLTRANSFERASE"/>
    <property type="match status" value="1"/>
</dbReference>
<feature type="domain" description="Phospholipid/glycerol acyltransferase" evidence="3">
    <location>
        <begin position="51"/>
        <end position="164"/>
    </location>
</feature>
<name>A0A0P8W9G6_9CLOT</name>
<keyword evidence="1" id="KW-0808">Transferase</keyword>
<dbReference type="EMBL" id="LKET01000026">
    <property type="protein sequence ID" value="KPU45286.1"/>
    <property type="molecule type" value="Genomic_DNA"/>
</dbReference>
<dbReference type="InterPro" id="IPR002123">
    <property type="entry name" value="Plipid/glycerol_acylTrfase"/>
</dbReference>
<proteinExistence type="predicted"/>
<organism evidence="4 5">
    <name type="scientific">Oxobacter pfennigii</name>
    <dbReference type="NCBI Taxonomy" id="36849"/>
    <lineage>
        <taxon>Bacteria</taxon>
        <taxon>Bacillati</taxon>
        <taxon>Bacillota</taxon>
        <taxon>Clostridia</taxon>
        <taxon>Eubacteriales</taxon>
        <taxon>Clostridiaceae</taxon>
        <taxon>Oxobacter</taxon>
    </lineage>
</organism>
<evidence type="ECO:0000313" key="4">
    <source>
        <dbReference type="EMBL" id="KPU45286.1"/>
    </source>
</evidence>
<dbReference type="SUPFAM" id="SSF69593">
    <property type="entry name" value="Glycerol-3-phosphate (1)-acyltransferase"/>
    <property type="match status" value="1"/>
</dbReference>
<dbReference type="Pfam" id="PF01553">
    <property type="entry name" value="Acyltransferase"/>
    <property type="match status" value="1"/>
</dbReference>
<dbReference type="STRING" id="36849.OXPF_11790"/>
<evidence type="ECO:0000256" key="1">
    <source>
        <dbReference type="ARBA" id="ARBA00022679"/>
    </source>
</evidence>
<dbReference type="GO" id="GO:0003841">
    <property type="term" value="F:1-acylglycerol-3-phosphate O-acyltransferase activity"/>
    <property type="evidence" value="ECO:0007669"/>
    <property type="project" value="TreeGrafter"/>
</dbReference>
<dbReference type="AlphaFoldDB" id="A0A0P8W9G6"/>
<gene>
    <name evidence="4" type="primary">aas</name>
    <name evidence="4" type="ORF">OXPF_11790</name>
</gene>
<dbReference type="RefSeq" id="WP_054874273.1">
    <property type="nucleotide sequence ID" value="NZ_LKET01000026.1"/>
</dbReference>
<dbReference type="SMART" id="SM00563">
    <property type="entry name" value="PlsC"/>
    <property type="match status" value="1"/>
</dbReference>
<dbReference type="OrthoDB" id="9803035at2"/>
<evidence type="ECO:0000259" key="3">
    <source>
        <dbReference type="SMART" id="SM00563"/>
    </source>
</evidence>
<accession>A0A0P8W9G6</accession>
<evidence type="ECO:0000256" key="2">
    <source>
        <dbReference type="ARBA" id="ARBA00023315"/>
    </source>
</evidence>
<dbReference type="CDD" id="cd07989">
    <property type="entry name" value="LPLAT_AGPAT-like"/>
    <property type="match status" value="1"/>
</dbReference>
<dbReference type="PANTHER" id="PTHR10434">
    <property type="entry name" value="1-ACYL-SN-GLYCEROL-3-PHOSPHATE ACYLTRANSFERASE"/>
    <property type="match status" value="1"/>
</dbReference>
<evidence type="ECO:0000313" key="5">
    <source>
        <dbReference type="Proteomes" id="UP000050326"/>
    </source>
</evidence>
<keyword evidence="5" id="KW-1185">Reference proteome</keyword>
<protein>
    <submittedName>
        <fullName evidence="4">Bifunctional protein Aas</fullName>
    </submittedName>
</protein>